<proteinExistence type="inferred from homology"/>
<comment type="similarity">
    <text evidence="1 2">Belongs to the outer membrane factor (OMF) (TC 1.B.17) family.</text>
</comment>
<comment type="caution">
    <text evidence="3">The sequence shown here is derived from an EMBL/GenBank/DDBJ whole genome shotgun (WGS) entry which is preliminary data.</text>
</comment>
<dbReference type="PANTHER" id="PTHR30203">
    <property type="entry name" value="OUTER MEMBRANE CATION EFFLUX PROTEIN"/>
    <property type="match status" value="1"/>
</dbReference>
<dbReference type="NCBIfam" id="TIGR01845">
    <property type="entry name" value="outer_NodT"/>
    <property type="match status" value="1"/>
</dbReference>
<organism evidence="3 4">
    <name type="scientific">Aureibacter tunicatorum</name>
    <dbReference type="NCBI Taxonomy" id="866807"/>
    <lineage>
        <taxon>Bacteria</taxon>
        <taxon>Pseudomonadati</taxon>
        <taxon>Bacteroidota</taxon>
        <taxon>Cytophagia</taxon>
        <taxon>Cytophagales</taxon>
        <taxon>Persicobacteraceae</taxon>
        <taxon>Aureibacter</taxon>
    </lineage>
</organism>
<dbReference type="EMBL" id="JAVDQD010000009">
    <property type="protein sequence ID" value="MDR6241572.1"/>
    <property type="molecule type" value="Genomic_DNA"/>
</dbReference>
<dbReference type="Gene3D" id="2.20.200.10">
    <property type="entry name" value="Outer membrane efflux proteins (OEP)"/>
    <property type="match status" value="1"/>
</dbReference>
<keyword evidence="2" id="KW-0812">Transmembrane</keyword>
<reference evidence="3" key="1">
    <citation type="submission" date="2023-07" db="EMBL/GenBank/DDBJ databases">
        <title>Genomic Encyclopedia of Type Strains, Phase IV (KMG-IV): sequencing the most valuable type-strain genomes for metagenomic binning, comparative biology and taxonomic classification.</title>
        <authorList>
            <person name="Goeker M."/>
        </authorList>
    </citation>
    <scope>NUCLEOTIDE SEQUENCE</scope>
    <source>
        <strain evidence="3">DSM 26174</strain>
    </source>
</reference>
<dbReference type="RefSeq" id="WP_309942465.1">
    <property type="nucleotide sequence ID" value="NZ_AP025307.1"/>
</dbReference>
<keyword evidence="2" id="KW-0564">Palmitate</keyword>
<comment type="subcellular location">
    <subcellularLocation>
        <location evidence="2">Cell membrane</location>
        <topology evidence="2">Lipid-anchor</topology>
    </subcellularLocation>
</comment>
<dbReference type="PROSITE" id="PS51257">
    <property type="entry name" value="PROKAR_LIPOPROTEIN"/>
    <property type="match status" value="1"/>
</dbReference>
<keyword evidence="2" id="KW-0449">Lipoprotein</keyword>
<evidence type="ECO:0000313" key="3">
    <source>
        <dbReference type="EMBL" id="MDR6241572.1"/>
    </source>
</evidence>
<dbReference type="GO" id="GO:0015562">
    <property type="term" value="F:efflux transmembrane transporter activity"/>
    <property type="evidence" value="ECO:0007669"/>
    <property type="project" value="InterPro"/>
</dbReference>
<dbReference type="InterPro" id="IPR010131">
    <property type="entry name" value="MdtP/NodT-like"/>
</dbReference>
<dbReference type="SUPFAM" id="SSF56954">
    <property type="entry name" value="Outer membrane efflux proteins (OEP)"/>
    <property type="match status" value="1"/>
</dbReference>
<evidence type="ECO:0000256" key="1">
    <source>
        <dbReference type="ARBA" id="ARBA00007613"/>
    </source>
</evidence>
<name>A0AAE4BV68_9BACT</name>
<dbReference type="PANTHER" id="PTHR30203:SF33">
    <property type="entry name" value="BLR4455 PROTEIN"/>
    <property type="match status" value="1"/>
</dbReference>
<dbReference type="AlphaFoldDB" id="A0AAE4BV68"/>
<sequence>MRAYKIHIAIFLAFVLSLGSCKIGKNYKGIEVEMPEDYLQTHNSLEEDYNLKWWDLIDDPVLDSLIRVGLENNKDLEIAAQRVIQARAELAVQKVELLPKLNYQGQAQRGNVIQGGVPTNGGPGNIFVGAGSLSWEIDFWGKFRRLSEAAQAQLLASEFGMRAVQVGLISQIATTYFQLLDFRSRLNISRMTLSSRDSSVALVEARFIAGIVPEIDLNQAQIQRAIAAASIPLYERSAVQTENTLSNLIGDNPQKIRSGKSLENQKMYVDIPTGLPSTLLNRRPDILQAEQIVISQNASVGVAQAMRFPSFNLTGLLGLASNDLSTITDGWPAWNIQGGLTGPLFNWGQNLRRVEIAKSQHKESIIAYENTVITALSEVENALIGIKTLKDEVEVRIAHVEAANNALFLSKERYDKGVTSYLEYLEAQRQSFDAQLGLAQARQELLSSYALIYKALGGGWLDEDEETVTQP</sequence>
<dbReference type="Gene3D" id="1.20.1600.10">
    <property type="entry name" value="Outer membrane efflux proteins (OEP)"/>
    <property type="match status" value="1"/>
</dbReference>
<keyword evidence="4" id="KW-1185">Reference proteome</keyword>
<keyword evidence="2" id="KW-0472">Membrane</keyword>
<protein>
    <submittedName>
        <fullName evidence="3">Multidrug efflux system outer membrane protein</fullName>
    </submittedName>
</protein>
<evidence type="ECO:0000256" key="2">
    <source>
        <dbReference type="RuleBase" id="RU362097"/>
    </source>
</evidence>
<dbReference type="Proteomes" id="UP001185092">
    <property type="component" value="Unassembled WGS sequence"/>
</dbReference>
<gene>
    <name evidence="3" type="ORF">HNQ88_004659</name>
</gene>
<accession>A0AAE4BV68</accession>
<keyword evidence="2" id="KW-1134">Transmembrane beta strand</keyword>
<dbReference type="Pfam" id="PF02321">
    <property type="entry name" value="OEP"/>
    <property type="match status" value="2"/>
</dbReference>
<evidence type="ECO:0000313" key="4">
    <source>
        <dbReference type="Proteomes" id="UP001185092"/>
    </source>
</evidence>
<dbReference type="InterPro" id="IPR003423">
    <property type="entry name" value="OMP_efflux"/>
</dbReference>
<dbReference type="GO" id="GO:0005886">
    <property type="term" value="C:plasma membrane"/>
    <property type="evidence" value="ECO:0007669"/>
    <property type="project" value="UniProtKB-SubCell"/>
</dbReference>